<proteinExistence type="predicted"/>
<keyword evidence="6" id="KW-1185">Reference proteome</keyword>
<dbReference type="GeneID" id="89452888"/>
<dbReference type="CDD" id="cd07389">
    <property type="entry name" value="MPP_PhoD"/>
    <property type="match status" value="1"/>
</dbReference>
<evidence type="ECO:0000256" key="1">
    <source>
        <dbReference type="ARBA" id="ARBA00022729"/>
    </source>
</evidence>
<gene>
    <name evidence="5" type="ordered locus">CA2559_05495</name>
</gene>
<dbReference type="Pfam" id="PF18962">
    <property type="entry name" value="Por_Secre_tail"/>
    <property type="match status" value="1"/>
</dbReference>
<dbReference type="RefSeq" id="WP_013186863.1">
    <property type="nucleotide sequence ID" value="NC_014230.1"/>
</dbReference>
<dbReference type="KEGG" id="cat:CA2559_05495"/>
<sequence>MKHILLLGFLIIVLSSKGQNIQYQRSSNNLATQSSTAVFNEDLQPFYHGVASGDPLSDRVIIWTRVTPENNETTIDVQWRVATDIEFTNVVLQGATTTDATVDYTVKVDAIGLNPATTYYYHFFALERSSIIGRTRTAPSADADQLRFAITSCSNYQAGYFNAYKKIAQRQDLDAVIHLGDYIYEYGSGPGTYGYSAERPDRANEPSNEIISLVDYRTRYSLYRLDPDLRAVHQQHPFITIWDDHESTNDSYKDGAENHNDGEGEWEDRKAISKQVYFEWLPIRNHPDNKISRTLNYGNLATIINLDTRLEGRELQIDDVNDPELYNVNRTMLGEPQRDWFFDELSNSTAKWKIVSNQVMLAEFNLGWASGGLGLGGDELESSFLDIWDGYPAERDKILDHIQDNNINDVVFLTGDIHTSFSYDVSKRPTDNHPDADNQDFMVDYDPNTGNGSIAVEFVGPSVTSDNFDEVLTAAGSAYIASGINQSSVANGFSNPNPHMKYTNLNDHGYYILDLTNTKAQADYYFIDILNSDSNTEAFDEGWFTNTLDNHLTQATEAAPEKNEQPELAPVEVPDFGTLSNDEFTSKDLAVFSLYPNPLYSNNILYLQYGVKNDTRIKISLYNLQGKQVHTFYNKETPQGIFFSGFTLPAIANGNYILNISTRDTTISKQIIIK</sequence>
<feature type="domain" description="PhoD-like phosphatase metallophosphatase" evidence="2">
    <location>
        <begin position="148"/>
        <end position="524"/>
    </location>
</feature>
<evidence type="ECO:0000313" key="5">
    <source>
        <dbReference type="EMBL" id="EAP88188.1"/>
    </source>
</evidence>
<dbReference type="PANTHER" id="PTHR43606">
    <property type="entry name" value="PHOSPHATASE, PUTATIVE (AFU_ORTHOLOGUE AFUA_6G08710)-RELATED"/>
    <property type="match status" value="1"/>
</dbReference>
<dbReference type="InterPro" id="IPR032093">
    <property type="entry name" value="PhoD_N"/>
</dbReference>
<dbReference type="Proteomes" id="UP000002297">
    <property type="component" value="Chromosome"/>
</dbReference>
<feature type="domain" description="Phospholipase D N-terminal" evidence="3">
    <location>
        <begin position="48"/>
        <end position="137"/>
    </location>
</feature>
<name>A3U7H1_CROAH</name>
<dbReference type="PANTHER" id="PTHR43606:SF7">
    <property type="entry name" value="PHOSPHATASE, PUTATIVE (AFU_ORTHOLOGUE AFUA_6G08710)-RELATED"/>
    <property type="match status" value="1"/>
</dbReference>
<dbReference type="InterPro" id="IPR018946">
    <property type="entry name" value="PhoD-like_MPP"/>
</dbReference>
<dbReference type="AlphaFoldDB" id="A3U7H1"/>
<reference evidence="5 6" key="1">
    <citation type="journal article" date="2010" name="J. Bacteriol.">
        <title>The complete genome sequence of Croceibacter atlanticus HTCC2559T.</title>
        <authorList>
            <person name="Oh H.M."/>
            <person name="Kang I."/>
            <person name="Ferriera S."/>
            <person name="Giovannoni S.J."/>
            <person name="Cho J.C."/>
        </authorList>
    </citation>
    <scope>NUCLEOTIDE SEQUENCE [LARGE SCALE GENOMIC DNA]</scope>
    <source>
        <strain evidence="6">ATCC BAA-628 / HTCC2559 / KCTC 12090</strain>
    </source>
</reference>
<dbReference type="Gene3D" id="3.60.21.70">
    <property type="entry name" value="PhoD-like phosphatase"/>
    <property type="match status" value="1"/>
</dbReference>
<dbReference type="EMBL" id="CP002046">
    <property type="protein sequence ID" value="EAP88188.1"/>
    <property type="molecule type" value="Genomic_DNA"/>
</dbReference>
<dbReference type="HOGENOM" id="CLU_015982_1_0_10"/>
<dbReference type="InterPro" id="IPR029052">
    <property type="entry name" value="Metallo-depent_PP-like"/>
</dbReference>
<feature type="domain" description="Secretion system C-terminal sorting" evidence="4">
    <location>
        <begin position="594"/>
        <end position="673"/>
    </location>
</feature>
<evidence type="ECO:0000259" key="2">
    <source>
        <dbReference type="Pfam" id="PF09423"/>
    </source>
</evidence>
<organism evidence="5 6">
    <name type="scientific">Croceibacter atlanticus (strain ATCC BAA-628 / JCM 21780 / CIP 108009 / IAM 15332 / KCTC 12090 / HTCC2559)</name>
    <dbReference type="NCBI Taxonomy" id="216432"/>
    <lineage>
        <taxon>Bacteria</taxon>
        <taxon>Pseudomonadati</taxon>
        <taxon>Bacteroidota</taxon>
        <taxon>Flavobacteriia</taxon>
        <taxon>Flavobacteriales</taxon>
        <taxon>Flavobacteriaceae</taxon>
        <taxon>Croceibacter</taxon>
    </lineage>
</organism>
<dbReference type="OrthoDB" id="9763616at2"/>
<dbReference type="eggNOG" id="COG3540">
    <property type="taxonomic scope" value="Bacteria"/>
</dbReference>
<dbReference type="Pfam" id="PF16655">
    <property type="entry name" value="PhoD_N"/>
    <property type="match status" value="1"/>
</dbReference>
<dbReference type="Pfam" id="PF09423">
    <property type="entry name" value="PhoD"/>
    <property type="match status" value="1"/>
</dbReference>
<dbReference type="InterPro" id="IPR052900">
    <property type="entry name" value="Phospholipid_Metab_Enz"/>
</dbReference>
<dbReference type="Gene3D" id="2.60.40.380">
    <property type="entry name" value="Purple acid phosphatase-like, N-terminal"/>
    <property type="match status" value="1"/>
</dbReference>
<dbReference type="NCBIfam" id="TIGR04183">
    <property type="entry name" value="Por_Secre_tail"/>
    <property type="match status" value="1"/>
</dbReference>
<evidence type="ECO:0000313" key="6">
    <source>
        <dbReference type="Proteomes" id="UP000002297"/>
    </source>
</evidence>
<dbReference type="InterPro" id="IPR026444">
    <property type="entry name" value="Secre_tail"/>
</dbReference>
<dbReference type="SUPFAM" id="SSF56300">
    <property type="entry name" value="Metallo-dependent phosphatases"/>
    <property type="match status" value="1"/>
</dbReference>
<protein>
    <recommendedName>
        <fullName evidence="7">Phosphodiesterase/alkaline phosphatase D</fullName>
    </recommendedName>
</protein>
<evidence type="ECO:0000259" key="3">
    <source>
        <dbReference type="Pfam" id="PF16655"/>
    </source>
</evidence>
<evidence type="ECO:0000259" key="4">
    <source>
        <dbReference type="Pfam" id="PF18962"/>
    </source>
</evidence>
<dbReference type="InterPro" id="IPR038607">
    <property type="entry name" value="PhoD-like_sf"/>
</dbReference>
<keyword evidence="1" id="KW-0732">Signal</keyword>
<evidence type="ECO:0008006" key="7">
    <source>
        <dbReference type="Google" id="ProtNLM"/>
    </source>
</evidence>
<accession>A3U7H1</accession>
<dbReference type="STRING" id="216432.CA2559_05495"/>